<dbReference type="PANTHER" id="PTHR24082:SF283">
    <property type="entry name" value="NUCLEAR HORMONE RECEPTOR HR96"/>
    <property type="match status" value="1"/>
</dbReference>
<dbReference type="InterPro" id="IPR000536">
    <property type="entry name" value="Nucl_hrmn_rcpt_lig-bd"/>
</dbReference>
<organism evidence="13 14">
    <name type="scientific">Parnassius apollo</name>
    <name type="common">Apollo butterfly</name>
    <name type="synonym">Papilio apollo</name>
    <dbReference type="NCBI Taxonomy" id="110799"/>
    <lineage>
        <taxon>Eukaryota</taxon>
        <taxon>Metazoa</taxon>
        <taxon>Ecdysozoa</taxon>
        <taxon>Arthropoda</taxon>
        <taxon>Hexapoda</taxon>
        <taxon>Insecta</taxon>
        <taxon>Pterygota</taxon>
        <taxon>Neoptera</taxon>
        <taxon>Endopterygota</taxon>
        <taxon>Lepidoptera</taxon>
        <taxon>Glossata</taxon>
        <taxon>Ditrysia</taxon>
        <taxon>Papilionoidea</taxon>
        <taxon>Papilionidae</taxon>
        <taxon>Parnassiinae</taxon>
        <taxon>Parnassini</taxon>
        <taxon>Parnassius</taxon>
        <taxon>Parnassius</taxon>
    </lineage>
</organism>
<dbReference type="PANTHER" id="PTHR24082">
    <property type="entry name" value="NUCLEAR HORMONE RECEPTOR"/>
    <property type="match status" value="1"/>
</dbReference>
<keyword evidence="7 10" id="KW-0804">Transcription</keyword>
<protein>
    <submittedName>
        <fullName evidence="13">(apollo) hypothetical protein</fullName>
    </submittedName>
</protein>
<keyword evidence="6 10" id="KW-0238">DNA-binding</keyword>
<evidence type="ECO:0000313" key="13">
    <source>
        <dbReference type="EMBL" id="CAG5020835.1"/>
    </source>
</evidence>
<dbReference type="SMART" id="SM00399">
    <property type="entry name" value="ZnF_C4"/>
    <property type="match status" value="1"/>
</dbReference>
<feature type="domain" description="Nuclear receptor" evidence="11">
    <location>
        <begin position="27"/>
        <end position="102"/>
    </location>
</feature>
<dbReference type="PROSITE" id="PS51030">
    <property type="entry name" value="NUCLEAR_REC_DBD_2"/>
    <property type="match status" value="1"/>
</dbReference>
<dbReference type="GO" id="GO:0005634">
    <property type="term" value="C:nucleus"/>
    <property type="evidence" value="ECO:0007669"/>
    <property type="project" value="UniProtKB-SubCell"/>
</dbReference>
<gene>
    <name evidence="13" type="ORF">PAPOLLO_LOCUS17367</name>
</gene>
<dbReference type="GO" id="GO:0006950">
    <property type="term" value="P:response to stress"/>
    <property type="evidence" value="ECO:0007669"/>
    <property type="project" value="UniProtKB-ARBA"/>
</dbReference>
<evidence type="ECO:0000256" key="4">
    <source>
        <dbReference type="ARBA" id="ARBA00022833"/>
    </source>
</evidence>
<dbReference type="CDD" id="cd06966">
    <property type="entry name" value="NR_DBD_CAR"/>
    <property type="match status" value="1"/>
</dbReference>
<keyword evidence="8 10" id="KW-0675">Receptor</keyword>
<dbReference type="InterPro" id="IPR050234">
    <property type="entry name" value="Nuclear_hormone_rcpt_NR1"/>
</dbReference>
<sequence>MDSGGDSGIKKVEDVIVQKKELPSNLQKICLVCGDKALGYNFNAISCESCKAFFRRNALATKEFKCPFTNNCEITVVTRRFCQKCRLEKCLAVGMVKEFIMSDEDKAEKRRKIEENRAKKRQHCDPDDAVTSSKIFKRDDNINTMTNTNYVTSMQETSIVQYDVLNSTTCSPNSTVQSPLSNDLDNSINSPPVYHQYVPVQNAEIPYTMKVYPIDEKTVINNTVYEHRVIDQYVCDSVDSLYSEPPKQNSIRSILTNGDATIYREGKPQHICEEMPSTSNNPDVNKARDILQDVERIEPNSMESILCEAIKLEFEAYTSVNSCSGSSRELNEVERAKLNELIVANKALHAPIDDDVSQLIGDTASTAGLKTGDGKHDPRLITIVNLTAVAIRRFIKMAKKINAFKNMCEEDQVALLKGGCIEMMVLRSTMTYDGQRNQWKLPHSQKQFGSIRTDVLKLAKGDVYRSHEAFVGSFPARLRTDENVILIMCAILLFTPQRARAVHRDVIKLEQNSYYYLLRRYLESVYPGCEAKSTFLKLIQKILELRKLAEELTGVYLDVNPIEPLLMEIFDLKHHTA</sequence>
<dbReference type="Pfam" id="PF00105">
    <property type="entry name" value="zf-C4"/>
    <property type="match status" value="1"/>
</dbReference>
<keyword evidence="14" id="KW-1185">Reference proteome</keyword>
<evidence type="ECO:0000256" key="10">
    <source>
        <dbReference type="RuleBase" id="RU004334"/>
    </source>
</evidence>
<evidence type="ECO:0000313" key="14">
    <source>
        <dbReference type="Proteomes" id="UP000691718"/>
    </source>
</evidence>
<evidence type="ECO:0000256" key="6">
    <source>
        <dbReference type="ARBA" id="ARBA00023125"/>
    </source>
</evidence>
<dbReference type="FunFam" id="3.30.50.10:FF:000042">
    <property type="entry name" value="Nuclear hormone receptor HR96"/>
    <property type="match status" value="1"/>
</dbReference>
<dbReference type="PROSITE" id="PS00031">
    <property type="entry name" value="NUCLEAR_REC_DBD_1"/>
    <property type="match status" value="1"/>
</dbReference>
<dbReference type="FunFam" id="1.10.565.10:FF:000035">
    <property type="entry name" value="Nuclear hormone receptor HR96"/>
    <property type="match status" value="1"/>
</dbReference>
<dbReference type="EMBL" id="CAJQZP010001141">
    <property type="protein sequence ID" value="CAG5020835.1"/>
    <property type="molecule type" value="Genomic_DNA"/>
</dbReference>
<evidence type="ECO:0000256" key="2">
    <source>
        <dbReference type="ARBA" id="ARBA00022723"/>
    </source>
</evidence>
<proteinExistence type="inferred from homology"/>
<evidence type="ECO:0000256" key="8">
    <source>
        <dbReference type="ARBA" id="ARBA00023170"/>
    </source>
</evidence>
<name>A0A8S3XF23_PARAO</name>
<evidence type="ECO:0000259" key="12">
    <source>
        <dbReference type="PROSITE" id="PS51843"/>
    </source>
</evidence>
<feature type="domain" description="NR LBD" evidence="12">
    <location>
        <begin position="351"/>
        <end position="577"/>
    </location>
</feature>
<dbReference type="GO" id="GO:0000978">
    <property type="term" value="F:RNA polymerase II cis-regulatory region sequence-specific DNA binding"/>
    <property type="evidence" value="ECO:0007669"/>
    <property type="project" value="TreeGrafter"/>
</dbReference>
<comment type="caution">
    <text evidence="13">The sequence shown here is derived from an EMBL/GenBank/DDBJ whole genome shotgun (WGS) entry which is preliminary data.</text>
</comment>
<evidence type="ECO:0000256" key="9">
    <source>
        <dbReference type="ARBA" id="ARBA00023242"/>
    </source>
</evidence>
<dbReference type="GO" id="GO:0000122">
    <property type="term" value="P:negative regulation of transcription by RNA polymerase II"/>
    <property type="evidence" value="ECO:0007669"/>
    <property type="project" value="TreeGrafter"/>
</dbReference>
<keyword evidence="3 10" id="KW-0863">Zinc-finger</keyword>
<dbReference type="Pfam" id="PF00104">
    <property type="entry name" value="Hormone_recep"/>
    <property type="match status" value="1"/>
</dbReference>
<evidence type="ECO:0000256" key="7">
    <source>
        <dbReference type="ARBA" id="ARBA00023163"/>
    </source>
</evidence>
<keyword evidence="9 10" id="KW-0539">Nucleus</keyword>
<comment type="similarity">
    <text evidence="10">Belongs to the nuclear hormone receptor family.</text>
</comment>
<keyword evidence="4 10" id="KW-0862">Zinc</keyword>
<comment type="subcellular location">
    <subcellularLocation>
        <location evidence="1 10">Nucleus</location>
    </subcellularLocation>
</comment>
<dbReference type="PROSITE" id="PS51843">
    <property type="entry name" value="NR_LBD"/>
    <property type="match status" value="1"/>
</dbReference>
<evidence type="ECO:0000259" key="11">
    <source>
        <dbReference type="PROSITE" id="PS51030"/>
    </source>
</evidence>
<dbReference type="CDD" id="cd06929">
    <property type="entry name" value="NR_LBD_F1"/>
    <property type="match status" value="1"/>
</dbReference>
<dbReference type="GO" id="GO:0008270">
    <property type="term" value="F:zinc ion binding"/>
    <property type="evidence" value="ECO:0007669"/>
    <property type="project" value="UniProtKB-KW"/>
</dbReference>
<dbReference type="InterPro" id="IPR001628">
    <property type="entry name" value="Znf_hrmn_rcpt"/>
</dbReference>
<dbReference type="OrthoDB" id="6352325at2759"/>
<evidence type="ECO:0000256" key="3">
    <source>
        <dbReference type="ARBA" id="ARBA00022771"/>
    </source>
</evidence>
<dbReference type="AlphaFoldDB" id="A0A8S3XF23"/>
<dbReference type="GO" id="GO:0004879">
    <property type="term" value="F:nuclear receptor activity"/>
    <property type="evidence" value="ECO:0007669"/>
    <property type="project" value="TreeGrafter"/>
</dbReference>
<dbReference type="SMART" id="SM00430">
    <property type="entry name" value="HOLI"/>
    <property type="match status" value="1"/>
</dbReference>
<reference evidence="13" key="1">
    <citation type="submission" date="2021-04" db="EMBL/GenBank/DDBJ databases">
        <authorList>
            <person name="Tunstrom K."/>
        </authorList>
    </citation>
    <scope>NUCLEOTIDE SEQUENCE</scope>
</reference>
<evidence type="ECO:0000256" key="5">
    <source>
        <dbReference type="ARBA" id="ARBA00023015"/>
    </source>
</evidence>
<dbReference type="GO" id="GO:0030154">
    <property type="term" value="P:cell differentiation"/>
    <property type="evidence" value="ECO:0007669"/>
    <property type="project" value="TreeGrafter"/>
</dbReference>
<keyword evidence="5 10" id="KW-0805">Transcription regulation</keyword>
<dbReference type="GO" id="GO:0045944">
    <property type="term" value="P:positive regulation of transcription by RNA polymerase II"/>
    <property type="evidence" value="ECO:0007669"/>
    <property type="project" value="TreeGrafter"/>
</dbReference>
<dbReference type="Proteomes" id="UP000691718">
    <property type="component" value="Unassembled WGS sequence"/>
</dbReference>
<accession>A0A8S3XF23</accession>
<evidence type="ECO:0000256" key="1">
    <source>
        <dbReference type="ARBA" id="ARBA00004123"/>
    </source>
</evidence>
<keyword evidence="2 10" id="KW-0479">Metal-binding</keyword>